<dbReference type="Pfam" id="PF00419">
    <property type="entry name" value="Fimbrial"/>
    <property type="match status" value="1"/>
</dbReference>
<dbReference type="Proteomes" id="UP000644140">
    <property type="component" value="Chromosome"/>
</dbReference>
<dbReference type="InterPro" id="IPR036937">
    <property type="entry name" value="Adhesion_dom_fimbrial_sf"/>
</dbReference>
<dbReference type="GO" id="GO:0009289">
    <property type="term" value="C:pilus"/>
    <property type="evidence" value="ECO:0007669"/>
    <property type="project" value="UniProtKB-SubCell"/>
</dbReference>
<dbReference type="RefSeq" id="WP_151781686.1">
    <property type="nucleotide sequence ID" value="NZ_BKNL01000112.1"/>
</dbReference>
<accession>A0A8I1AJU4</accession>
<evidence type="ECO:0000256" key="1">
    <source>
        <dbReference type="ARBA" id="ARBA00004561"/>
    </source>
</evidence>
<dbReference type="EMBL" id="CP092085">
    <property type="protein sequence ID" value="UUN97269.1"/>
    <property type="molecule type" value="Genomic_DNA"/>
</dbReference>
<evidence type="ECO:0000256" key="3">
    <source>
        <dbReference type="ARBA" id="ARBA00023263"/>
    </source>
</evidence>
<name>A0A8I1AJU4_ACIBZ</name>
<dbReference type="PANTHER" id="PTHR33420:SF31">
    <property type="entry name" value="TYPE 1 FIMBRIN D-MANNOSE SPECIFIC ADHESIN"/>
    <property type="match status" value="1"/>
</dbReference>
<evidence type="ECO:0000313" key="4">
    <source>
        <dbReference type="EMBL" id="UUN97269.1"/>
    </source>
</evidence>
<dbReference type="GO" id="GO:0043709">
    <property type="term" value="P:cell adhesion involved in single-species biofilm formation"/>
    <property type="evidence" value="ECO:0007669"/>
    <property type="project" value="TreeGrafter"/>
</dbReference>
<evidence type="ECO:0000313" key="5">
    <source>
        <dbReference type="Proteomes" id="UP000644140"/>
    </source>
</evidence>
<proteinExistence type="predicted"/>
<dbReference type="InterPro" id="IPR008966">
    <property type="entry name" value="Adhesion_dom_sf"/>
</dbReference>
<dbReference type="Gene3D" id="2.60.40.1090">
    <property type="entry name" value="Fimbrial-type adhesion domain"/>
    <property type="match status" value="1"/>
</dbReference>
<evidence type="ECO:0000256" key="2">
    <source>
        <dbReference type="ARBA" id="ARBA00022729"/>
    </source>
</evidence>
<keyword evidence="2" id="KW-0732">Signal</keyword>
<dbReference type="SUPFAM" id="SSF49401">
    <property type="entry name" value="Bacterial adhesins"/>
    <property type="match status" value="1"/>
</dbReference>
<dbReference type="PANTHER" id="PTHR33420">
    <property type="entry name" value="FIMBRIAL SUBUNIT ELFA-RELATED"/>
    <property type="match status" value="1"/>
</dbReference>
<sequence>MKNQLLASTLLILTAMDVSAGWWREEHNKNLYADFGTYTFTDPANNSTGMTFDSVLTVSVNGDPWTTHCDNGTTLTGASIPIYMTAYYTGPRVIIGGKSYMQVNDYLQASVRYTYNGTNINVPAQNSRFGFPSERCGTATHTGNTQFTVTMRISKPFVGFTDIDIPLADFYVGDNAAPYGSALINGAKQTLHLRGRVIVPQNCIINDDVESIVDFGNIPTYSFKNAGIGNKINGIPKANMPLSVKCNNFISDNAPLTVRVQTDRVGGPANDIIVSNNPDIGFKMSDQNDNVLIPNNINSKIHFNNTNPANIVVKAWPVSVTGNQPAAGPFQARGYFRIDFD</sequence>
<protein>
    <submittedName>
        <fullName evidence="4">Fimbrial protein</fullName>
    </submittedName>
</protein>
<dbReference type="AlphaFoldDB" id="A0A8I1AJU4"/>
<gene>
    <name evidence="4" type="ORF">I9054_018300</name>
</gene>
<comment type="subcellular location">
    <subcellularLocation>
        <location evidence="1">Fimbrium</location>
    </subcellularLocation>
</comment>
<keyword evidence="3" id="KW-0281">Fimbrium</keyword>
<reference evidence="4" key="1">
    <citation type="submission" date="2022-02" db="EMBL/GenBank/DDBJ databases">
        <title>Characterization of Tn125 harboring carbapenem-resistant Acinetobacter bereziniae clinical isolates.</title>
        <authorList>
            <person name="Wong N.-K."/>
            <person name="Pan Q."/>
        </authorList>
    </citation>
    <scope>NUCLEOTIDE SEQUENCE</scope>
    <source>
        <strain evidence="4">GD03393</strain>
    </source>
</reference>
<dbReference type="InterPro" id="IPR000259">
    <property type="entry name" value="Adhesion_dom_fimbrial"/>
</dbReference>
<dbReference type="InterPro" id="IPR050263">
    <property type="entry name" value="Bact_Fimbrial_Adh_Pro"/>
</dbReference>
<organism evidence="4 5">
    <name type="scientific">Acinetobacter bereziniae</name>
    <name type="common">Acinetobacter genomosp. 10</name>
    <dbReference type="NCBI Taxonomy" id="106648"/>
    <lineage>
        <taxon>Bacteria</taxon>
        <taxon>Pseudomonadati</taxon>
        <taxon>Pseudomonadota</taxon>
        <taxon>Gammaproteobacteria</taxon>
        <taxon>Moraxellales</taxon>
        <taxon>Moraxellaceae</taxon>
        <taxon>Acinetobacter</taxon>
    </lineage>
</organism>